<gene>
    <name evidence="1" type="ORF">QE152_g5368</name>
</gene>
<evidence type="ECO:0000313" key="2">
    <source>
        <dbReference type="Proteomes" id="UP001458880"/>
    </source>
</evidence>
<dbReference type="Proteomes" id="UP001458880">
    <property type="component" value="Unassembled WGS sequence"/>
</dbReference>
<organism evidence="1 2">
    <name type="scientific">Popillia japonica</name>
    <name type="common">Japanese beetle</name>
    <dbReference type="NCBI Taxonomy" id="7064"/>
    <lineage>
        <taxon>Eukaryota</taxon>
        <taxon>Metazoa</taxon>
        <taxon>Ecdysozoa</taxon>
        <taxon>Arthropoda</taxon>
        <taxon>Hexapoda</taxon>
        <taxon>Insecta</taxon>
        <taxon>Pterygota</taxon>
        <taxon>Neoptera</taxon>
        <taxon>Endopterygota</taxon>
        <taxon>Coleoptera</taxon>
        <taxon>Polyphaga</taxon>
        <taxon>Scarabaeiformia</taxon>
        <taxon>Scarabaeidae</taxon>
        <taxon>Rutelinae</taxon>
        <taxon>Popillia</taxon>
    </lineage>
</organism>
<sequence length="213" mass="24007">MLTQTDQNDFGKPCTLQKKNGDCMKSKTMRIIGIQPNKTVISLIPSVCLKSKTMRIIGIQPNKTVISLIPSVCFGLFEIDPNGFPFSRNRPKWNRTTPAAAVGNIFFSSFSGKDTITLAFKSEKEWITKRDVILGRNVVIELDRREGKNEPVAWGGNGGVNWANDEEKRKGAKVEKGIGRGYRDGDQMRYTMVIIEQTHWFHQGIKKFLVELG</sequence>
<protein>
    <submittedName>
        <fullName evidence="1">Uncharacterized protein</fullName>
    </submittedName>
</protein>
<proteinExistence type="predicted"/>
<reference evidence="1 2" key="1">
    <citation type="journal article" date="2024" name="BMC Genomics">
        <title>De novo assembly and annotation of Popillia japonica's genome with initial clues to its potential as an invasive pest.</title>
        <authorList>
            <person name="Cucini C."/>
            <person name="Boschi S."/>
            <person name="Funari R."/>
            <person name="Cardaioli E."/>
            <person name="Iannotti N."/>
            <person name="Marturano G."/>
            <person name="Paoli F."/>
            <person name="Bruttini M."/>
            <person name="Carapelli A."/>
            <person name="Frati F."/>
            <person name="Nardi F."/>
        </authorList>
    </citation>
    <scope>NUCLEOTIDE SEQUENCE [LARGE SCALE GENOMIC DNA]</scope>
    <source>
        <strain evidence="1">DMR45628</strain>
    </source>
</reference>
<name>A0AAW1MIP0_POPJA</name>
<keyword evidence="2" id="KW-1185">Reference proteome</keyword>
<evidence type="ECO:0000313" key="1">
    <source>
        <dbReference type="EMBL" id="KAK9747413.1"/>
    </source>
</evidence>
<dbReference type="EMBL" id="JASPKY010000031">
    <property type="protein sequence ID" value="KAK9747413.1"/>
    <property type="molecule type" value="Genomic_DNA"/>
</dbReference>
<dbReference type="AlphaFoldDB" id="A0AAW1MIP0"/>
<comment type="caution">
    <text evidence="1">The sequence shown here is derived from an EMBL/GenBank/DDBJ whole genome shotgun (WGS) entry which is preliminary data.</text>
</comment>
<accession>A0AAW1MIP0</accession>